<gene>
    <name evidence="1" type="ORF">Lb_8</name>
</gene>
<evidence type="ECO:0000313" key="2">
    <source>
        <dbReference type="Proteomes" id="UP000260452"/>
    </source>
</evidence>
<reference evidence="1 2" key="1">
    <citation type="submission" date="2017-09" db="EMBL/GenBank/DDBJ databases">
        <title>Genome sequence and analysis of a bacteriophage of Lactobacillus brevis.</title>
        <authorList>
            <person name="Yu M."/>
            <person name="Qi R."/>
            <person name="Jiang X."/>
            <person name="Tang T."/>
            <person name="Qiao X."/>
            <person name="Jiang Y."/>
            <person name="Tang L."/>
            <person name="Wang L."/>
            <person name="Xu Y."/>
            <person name="Li Y."/>
        </authorList>
    </citation>
    <scope>NUCLEOTIDE SEQUENCE [LARGE SCALE GENOMIC DNA]</scope>
</reference>
<evidence type="ECO:0000313" key="1">
    <source>
        <dbReference type="EMBL" id="ATN94172.1"/>
    </source>
</evidence>
<proteinExistence type="predicted"/>
<dbReference type="EMBL" id="MG020111">
    <property type="protein sequence ID" value="ATN94172.1"/>
    <property type="molecule type" value="Genomic_DNA"/>
</dbReference>
<keyword evidence="2" id="KW-1185">Reference proteome</keyword>
<dbReference type="Proteomes" id="UP000260452">
    <property type="component" value="Genome"/>
</dbReference>
<name>A0A2Z2U7Z9_9CAUD</name>
<sequence length="65" mass="7057">MAFVNPALFLGMTEHDIRQQTQDEFLVSNEIAERIGKELKTIIAKGVSDGVLMALGKILGQKGGK</sequence>
<accession>A0A2Z2U7Z9</accession>
<organism evidence="1 2">
    <name type="scientific">Lactobacillus phage Lb</name>
    <dbReference type="NCBI Taxonomy" id="2048517"/>
    <lineage>
        <taxon>Viruses</taxon>
        <taxon>Duplodnaviria</taxon>
        <taxon>Heunggongvirae</taxon>
        <taxon>Uroviricota</taxon>
        <taxon>Caudoviricetes</taxon>
        <taxon>Heilongjiangvirus</taxon>
        <taxon>Heilongjiangvirus Lb</taxon>
    </lineage>
</organism>
<protein>
    <submittedName>
        <fullName evidence="1">Uncharacterized protein</fullName>
    </submittedName>
</protein>